<gene>
    <name evidence="1" type="primary">mpaA</name>
    <name evidence="4" type="ORF">Sant_1902</name>
</gene>
<comment type="cofactor">
    <cofactor evidence="1">
        <name>Zn(2+)</name>
        <dbReference type="ChEBI" id="CHEBI:29105"/>
    </cofactor>
    <text evidence="1">Binds 1 zinc ion per subunit.</text>
</comment>
<feature type="active site" description="Proton donor/acceptor" evidence="2">
    <location>
        <position position="210"/>
    </location>
</feature>
<comment type="subunit">
    <text evidence="1">Homodimer.</text>
</comment>
<comment type="subcellular location">
    <subcellularLocation>
        <location evidence="1">Cytoplasm</location>
    </subcellularLocation>
</comment>
<dbReference type="RefSeq" id="WP_025422084.1">
    <property type="nucleotide sequence ID" value="NZ_CP006569.1"/>
</dbReference>
<comment type="function">
    <text evidence="1">Involved in muropeptide degradation. Catalyzes the hydrolysis of the gamma-D-glutamyl-diaminopimelic acid (gamma-D-Glu-Dap) amide bond in the murein tripeptide L-alanyl-gamma-D-glutamyl-meso-diaminopimelic acid, leading to the formation of L-Ala-gamma-D-Glu and Dap.</text>
</comment>
<organism evidence="4 5">
    <name type="scientific">Sodalis praecaptivus</name>
    <dbReference type="NCBI Taxonomy" id="1239307"/>
    <lineage>
        <taxon>Bacteria</taxon>
        <taxon>Pseudomonadati</taxon>
        <taxon>Pseudomonadota</taxon>
        <taxon>Gammaproteobacteria</taxon>
        <taxon>Enterobacterales</taxon>
        <taxon>Bruguierivoracaceae</taxon>
        <taxon>Sodalis</taxon>
    </lineage>
</organism>
<keyword evidence="1" id="KW-0645">Protease</keyword>
<proteinExistence type="inferred from homology"/>
<dbReference type="GO" id="GO:0061473">
    <property type="term" value="F:murein tripeptide carboxypeptidase activity"/>
    <property type="evidence" value="ECO:0007669"/>
    <property type="project" value="UniProtKB-UniRule"/>
</dbReference>
<dbReference type="UniPathway" id="UPA00549"/>
<dbReference type="HAMAP" id="MF_02211">
    <property type="entry name" value="MpaA_carboxypeptidase"/>
    <property type="match status" value="1"/>
</dbReference>
<evidence type="ECO:0000256" key="1">
    <source>
        <dbReference type="HAMAP-Rule" id="MF_02211"/>
    </source>
</evidence>
<feature type="domain" description="Peptidase M14" evidence="3">
    <location>
        <begin position="1"/>
        <end position="234"/>
    </location>
</feature>
<keyword evidence="1" id="KW-0378">Hydrolase</keyword>
<keyword evidence="5" id="KW-1185">Reference proteome</keyword>
<dbReference type="GO" id="GO:0004040">
    <property type="term" value="F:amidase activity"/>
    <property type="evidence" value="ECO:0007669"/>
    <property type="project" value="InterPro"/>
</dbReference>
<comment type="similarity">
    <text evidence="1 2">Belongs to the peptidase M14 family.</text>
</comment>
<reference evidence="4 5" key="1">
    <citation type="journal article" date="2014" name="Genome Biol. Evol.">
        <title>Genome degeneration and adaptation in a nascent stage of symbiosis.</title>
        <authorList>
            <person name="Oakeson K.F."/>
            <person name="Gil R."/>
            <person name="Clayton A.L."/>
            <person name="Dunn D.M."/>
            <person name="von Niederhausern A.C."/>
            <person name="Hamil C."/>
            <person name="Aoyagi A."/>
            <person name="Duval B."/>
            <person name="Baca A."/>
            <person name="Silva F.J."/>
            <person name="Vallier A."/>
            <person name="Jackson D.G."/>
            <person name="Latorre A."/>
            <person name="Weiss R.B."/>
            <person name="Heddi A."/>
            <person name="Moya A."/>
            <person name="Dale C."/>
        </authorList>
    </citation>
    <scope>NUCLEOTIDE SEQUENCE [LARGE SCALE GENOMIC DNA]</scope>
    <source>
        <strain evidence="4 5">HS1</strain>
    </source>
</reference>
<keyword evidence="1" id="KW-0482">Metalloprotease</keyword>
<dbReference type="Proteomes" id="UP000019028">
    <property type="component" value="Chromosome"/>
</dbReference>
<evidence type="ECO:0000313" key="4">
    <source>
        <dbReference type="EMBL" id="AHF76954.1"/>
    </source>
</evidence>
<dbReference type="PATRIC" id="fig|1239307.3.peg.2092"/>
<evidence type="ECO:0000256" key="2">
    <source>
        <dbReference type="PROSITE-ProRule" id="PRU01379"/>
    </source>
</evidence>
<dbReference type="AlphaFoldDB" id="W0HT57"/>
<keyword evidence="1" id="KW-0862">Zinc</keyword>
<feature type="binding site" evidence="1">
    <location>
        <position position="52"/>
    </location>
    <ligand>
        <name>Zn(2+)</name>
        <dbReference type="ChEBI" id="CHEBI:29105"/>
        <note>catalytic</note>
    </ligand>
</feature>
<keyword evidence="1" id="KW-0479">Metal-binding</keyword>
<dbReference type="SUPFAM" id="SSF53187">
    <property type="entry name" value="Zn-dependent exopeptidases"/>
    <property type="match status" value="1"/>
</dbReference>
<dbReference type="MEROPS" id="M14.034"/>
<dbReference type="EC" id="3.4.17.-" evidence="1"/>
<evidence type="ECO:0000313" key="5">
    <source>
        <dbReference type="Proteomes" id="UP000019028"/>
    </source>
</evidence>
<dbReference type="GO" id="GO:0016998">
    <property type="term" value="P:cell wall macromolecule catabolic process"/>
    <property type="evidence" value="ECO:0007669"/>
    <property type="project" value="UniProtKB-UniPathway"/>
</dbReference>
<dbReference type="InterPro" id="IPR043691">
    <property type="entry name" value="MpaA"/>
</dbReference>
<keyword evidence="1" id="KW-0121">Carboxypeptidase</keyword>
<keyword evidence="1" id="KW-0963">Cytoplasm</keyword>
<evidence type="ECO:0000259" key="3">
    <source>
        <dbReference type="PROSITE" id="PS52035"/>
    </source>
</evidence>
<dbReference type="EMBL" id="CP006569">
    <property type="protein sequence ID" value="AHF76954.1"/>
    <property type="molecule type" value="Genomic_DNA"/>
</dbReference>
<feature type="binding site" evidence="1">
    <location>
        <position position="157"/>
    </location>
    <ligand>
        <name>Zn(2+)</name>
        <dbReference type="ChEBI" id="CHEBI:29105"/>
        <note>catalytic</note>
    </ligand>
</feature>
<dbReference type="Gene3D" id="3.40.630.10">
    <property type="entry name" value="Zn peptidases"/>
    <property type="match status" value="1"/>
</dbReference>
<dbReference type="HOGENOM" id="CLU_102905_0_0_6"/>
<dbReference type="GO" id="GO:0009253">
    <property type="term" value="P:peptidoglycan catabolic process"/>
    <property type="evidence" value="ECO:0007669"/>
    <property type="project" value="UniProtKB-UniRule"/>
</dbReference>
<comment type="pathway">
    <text evidence="1">Cell wall degradation; peptidoglycan degradation.</text>
</comment>
<dbReference type="InterPro" id="IPR000834">
    <property type="entry name" value="Peptidase_M14"/>
</dbReference>
<dbReference type="GO" id="GO:0006508">
    <property type="term" value="P:proteolysis"/>
    <property type="evidence" value="ECO:0007669"/>
    <property type="project" value="UniProtKB-KW"/>
</dbReference>
<sequence>MQPFRPRSQRGALPSLGTSYGTSVLGAPLLYHPASRGAAGHGLIIAGTHGDETASVIALSCALRTLGPEALRHALVLAVNPDGCRFGLRANARGVDLNRNFPAANWQSGETVYRWTSATQARDVALATGDQAGSEPETQALCRLIDDLRPAWVVSFHEPLACIEQAPPSPLAQRLAQTFRLPLVESVGYATPGSFGSWCADRGLPCITVELPAISADAATHDYLEAMIALLTDTDGATRS</sequence>
<dbReference type="GO" id="GO:0008270">
    <property type="term" value="F:zinc ion binding"/>
    <property type="evidence" value="ECO:0007669"/>
    <property type="project" value="UniProtKB-UniRule"/>
</dbReference>
<dbReference type="Pfam" id="PF00246">
    <property type="entry name" value="Peptidase_M14"/>
    <property type="match status" value="1"/>
</dbReference>
<accession>W0HT57</accession>
<feature type="binding site" evidence="1">
    <location>
        <position position="49"/>
    </location>
    <ligand>
        <name>Zn(2+)</name>
        <dbReference type="ChEBI" id="CHEBI:29105"/>
        <note>catalytic</note>
    </ligand>
</feature>
<dbReference type="GO" id="GO:0005737">
    <property type="term" value="C:cytoplasm"/>
    <property type="evidence" value="ECO:0007669"/>
    <property type="project" value="UniProtKB-SubCell"/>
</dbReference>
<dbReference type="NCBIfam" id="NF007897">
    <property type="entry name" value="PRK10602.1"/>
    <property type="match status" value="1"/>
</dbReference>
<dbReference type="GO" id="GO:0071555">
    <property type="term" value="P:cell wall organization"/>
    <property type="evidence" value="ECO:0007669"/>
    <property type="project" value="UniProtKB-KW"/>
</dbReference>
<dbReference type="PROSITE" id="PS52035">
    <property type="entry name" value="PEPTIDASE_M14"/>
    <property type="match status" value="1"/>
</dbReference>
<name>W0HT57_9GAMM</name>
<keyword evidence="1" id="KW-0961">Cell wall biogenesis/degradation</keyword>
<dbReference type="KEGG" id="sod:Sant_1902"/>
<dbReference type="OrthoDB" id="9779324at2"/>
<comment type="catalytic activity">
    <reaction evidence="1">
        <text>L-alanyl-gamma-D-glutamyl-meso-2,6-diaminopimelate + H2O = L-alanyl-D-glutamate + meso-2,6-diaminopimelate</text>
        <dbReference type="Rhea" id="RHEA:28398"/>
        <dbReference type="ChEBI" id="CHEBI:15377"/>
        <dbReference type="ChEBI" id="CHEBI:57791"/>
        <dbReference type="ChEBI" id="CHEBI:61395"/>
        <dbReference type="ChEBI" id="CHEBI:61401"/>
    </reaction>
</comment>
<protein>
    <recommendedName>
        <fullName evidence="1">Murein peptide amidase A</fullName>
        <ecNumber evidence="1">3.4.17.-</ecNumber>
    </recommendedName>
    <alternativeName>
        <fullName evidence="1">Gamma-D-Glu-Dap amidase</fullName>
    </alternativeName>
    <alternativeName>
        <fullName evidence="1">Zinc metallocarboxypeptidase MpaA</fullName>
    </alternativeName>
</protein>